<dbReference type="Gene3D" id="3.30.1590.10">
    <property type="entry name" value="Maltooligosyl trehalose synthase, domain 2"/>
    <property type="match status" value="1"/>
</dbReference>
<accession>A0ABW5RI64</accession>
<proteinExistence type="predicted"/>
<protein>
    <submittedName>
        <fullName evidence="2">Malto-oligosyltrehalose synthase</fullName>
        <ecNumber evidence="2">5.4.99.15</ecNumber>
    </submittedName>
</protein>
<evidence type="ECO:0000313" key="2">
    <source>
        <dbReference type="EMBL" id="MFD2674785.1"/>
    </source>
</evidence>
<dbReference type="GO" id="GO:0047470">
    <property type="term" value="F:(1,4)-alpha-D-glucan 1-alpha-D-glucosylmutase activity"/>
    <property type="evidence" value="ECO:0007669"/>
    <property type="project" value="UniProtKB-EC"/>
</dbReference>
<dbReference type="Pfam" id="PF00128">
    <property type="entry name" value="Alpha-amylase"/>
    <property type="match status" value="1"/>
</dbReference>
<dbReference type="SUPFAM" id="SSF51445">
    <property type="entry name" value="(Trans)glycosidases"/>
    <property type="match status" value="1"/>
</dbReference>
<dbReference type="Gene3D" id="1.10.10.470">
    <property type="entry name" value="Maltooligosyl trehalose synthase, domain 4"/>
    <property type="match status" value="1"/>
</dbReference>
<dbReference type="InterPro" id="IPR017853">
    <property type="entry name" value="GH"/>
</dbReference>
<dbReference type="InterPro" id="IPR012767">
    <property type="entry name" value="Trehalose_TreY"/>
</dbReference>
<dbReference type="CDD" id="cd11336">
    <property type="entry name" value="AmyAc_MTSase"/>
    <property type="match status" value="1"/>
</dbReference>
<evidence type="ECO:0000259" key="1">
    <source>
        <dbReference type="SMART" id="SM00642"/>
    </source>
</evidence>
<dbReference type="Proteomes" id="UP001597453">
    <property type="component" value="Unassembled WGS sequence"/>
</dbReference>
<dbReference type="Gene3D" id="1.10.150.200">
    <property type="entry name" value="Maltooligosyl trehalose synthase, domain 3"/>
    <property type="match status" value="1"/>
</dbReference>
<dbReference type="EC" id="5.4.99.15" evidence="2"/>
<gene>
    <name evidence="2" type="primary">treY</name>
    <name evidence="2" type="ORF">ACFSUQ_05645</name>
</gene>
<keyword evidence="3" id="KW-1185">Reference proteome</keyword>
<comment type="caution">
    <text evidence="2">The sequence shown here is derived from an EMBL/GenBank/DDBJ whole genome shotgun (WGS) entry which is preliminary data.</text>
</comment>
<dbReference type="NCBIfam" id="TIGR02401">
    <property type="entry name" value="trehalose_TreY"/>
    <property type="match status" value="1"/>
</dbReference>
<name>A0ABW5RI64_9MICO</name>
<dbReference type="InterPro" id="IPR013797">
    <property type="entry name" value="Maltooligo_trehalose_synth_4"/>
</dbReference>
<dbReference type="InterPro" id="IPR006047">
    <property type="entry name" value="GH13_cat_dom"/>
</dbReference>
<organism evidence="2 3">
    <name type="scientific">Gulosibacter bifidus</name>
    <dbReference type="NCBI Taxonomy" id="272239"/>
    <lineage>
        <taxon>Bacteria</taxon>
        <taxon>Bacillati</taxon>
        <taxon>Actinomycetota</taxon>
        <taxon>Actinomycetes</taxon>
        <taxon>Micrococcales</taxon>
        <taxon>Microbacteriaceae</taxon>
        <taxon>Gulosibacter</taxon>
    </lineage>
</organism>
<dbReference type="PANTHER" id="PTHR10357">
    <property type="entry name" value="ALPHA-AMYLASE FAMILY MEMBER"/>
    <property type="match status" value="1"/>
</dbReference>
<dbReference type="RefSeq" id="WP_066056403.1">
    <property type="nucleotide sequence ID" value="NZ_JBHUNF010000003.1"/>
</dbReference>
<dbReference type="SMART" id="SM00642">
    <property type="entry name" value="Aamy"/>
    <property type="match status" value="1"/>
</dbReference>
<evidence type="ECO:0000313" key="3">
    <source>
        <dbReference type="Proteomes" id="UP001597453"/>
    </source>
</evidence>
<dbReference type="Gene3D" id="3.20.20.80">
    <property type="entry name" value="Glycosidases"/>
    <property type="match status" value="1"/>
</dbReference>
<feature type="domain" description="Glycosyl hydrolase family 13 catalytic" evidence="1">
    <location>
        <begin position="4"/>
        <end position="557"/>
    </location>
</feature>
<dbReference type="EMBL" id="JBHUNF010000003">
    <property type="protein sequence ID" value="MFD2674785.1"/>
    <property type="molecule type" value="Genomic_DNA"/>
</dbReference>
<reference evidence="3" key="1">
    <citation type="journal article" date="2019" name="Int. J. Syst. Evol. Microbiol.">
        <title>The Global Catalogue of Microorganisms (GCM) 10K type strain sequencing project: providing services to taxonomists for standard genome sequencing and annotation.</title>
        <authorList>
            <consortium name="The Broad Institute Genomics Platform"/>
            <consortium name="The Broad Institute Genome Sequencing Center for Infectious Disease"/>
            <person name="Wu L."/>
            <person name="Ma J."/>
        </authorList>
    </citation>
    <scope>NUCLEOTIDE SEQUENCE [LARGE SCALE GENOMIC DNA]</scope>
    <source>
        <strain evidence="3">TISTR 1511</strain>
    </source>
</reference>
<keyword evidence="2" id="KW-0413">Isomerase</keyword>
<dbReference type="PANTHER" id="PTHR10357:SF216">
    <property type="entry name" value="MALTOOLIGOSYL TREHALOSE SYNTHASE-RELATED"/>
    <property type="match status" value="1"/>
</dbReference>
<sequence>MRTPTSTYRLQLTPSFTFDDATAILPYLVKLRVDWVYLSPILQATEGSEHGYDVVDPTRVDAARGGREGFVRFANAAHELGLGVLVDIVPNHMGVGDPKQNPWWWDVLTHGKNSQFAHYFDIDWDAGGGKVLLPVIGDDDMPKEPGAPIHGMWADRDVNVLRYYDHEFPLAPESAANPEAGTREIHDAQNYELVHWRQGDWNLNYRRFFTVTELAGLRVELDDVWEHAHREILSWVDEGLVDGLRIDHPDGLRDPAGYLKKLSERTGIYISVEKILEPGEALPDWPVAGTTGYDALGEIERLLVSPDGELELSSFAAGLSHRDVDDWPTLIHAMKRFVTDGPLHAEMRRITRELAAAGVDGDRVTDAVSELAASFAVYRTYLPDGASELDDAFQRAADWRPDLIDELERIRQVLSDPAQPAAARFQQTTGMVMAKAVEDRAFYRYSRLTSLNEVGGDPSVFALSAAEFAKLQAARLAHWPHAQTALTTHDTKRSEDVRARIDVLAEVPELWDDTLSGLLDIAPIRNRGFANLLWQAVVGAWPADRERLHDYATKAAREAGDITTWTEVDDDYEAELHQAIDAAFDNPAARSLISNLLNRIRIPGWSNSLTMKALQLMGPGAPDIYQGTELWMRALVDPDNRRPVNYRIRELALDAILHGERPCVDDSGARKLLLTVMALDVRRHFGNRLDRFALIPARGVAAANAVAIDRGEAVVIGTRLPIALSNLGGWQNTEIDLPVGTWQCRMTGYEYTGTVRLETVLDDYAATILVRTGL</sequence>